<dbReference type="EMBL" id="BDGG01000002">
    <property type="protein sequence ID" value="GAU93559.1"/>
    <property type="molecule type" value="Genomic_DNA"/>
</dbReference>
<evidence type="ECO:0000313" key="2">
    <source>
        <dbReference type="Proteomes" id="UP000186922"/>
    </source>
</evidence>
<name>A0A1D1UV73_RAMVA</name>
<proteinExistence type="predicted"/>
<keyword evidence="2" id="KW-1185">Reference proteome</keyword>
<protein>
    <submittedName>
        <fullName evidence="1">Uncharacterized protein</fullName>
    </submittedName>
</protein>
<reference evidence="1 2" key="1">
    <citation type="journal article" date="2016" name="Nat. Commun.">
        <title>Extremotolerant tardigrade genome and improved radiotolerance of human cultured cells by tardigrade-unique protein.</title>
        <authorList>
            <person name="Hashimoto T."/>
            <person name="Horikawa D.D."/>
            <person name="Saito Y."/>
            <person name="Kuwahara H."/>
            <person name="Kozuka-Hata H."/>
            <person name="Shin-I T."/>
            <person name="Minakuchi Y."/>
            <person name="Ohishi K."/>
            <person name="Motoyama A."/>
            <person name="Aizu T."/>
            <person name="Enomoto A."/>
            <person name="Kondo K."/>
            <person name="Tanaka S."/>
            <person name="Hara Y."/>
            <person name="Koshikawa S."/>
            <person name="Sagara H."/>
            <person name="Miura T."/>
            <person name="Yokobori S."/>
            <person name="Miyagawa K."/>
            <person name="Suzuki Y."/>
            <person name="Kubo T."/>
            <person name="Oyama M."/>
            <person name="Kohara Y."/>
            <person name="Fujiyama A."/>
            <person name="Arakawa K."/>
            <person name="Katayama T."/>
            <person name="Toyoda A."/>
            <person name="Kunieda T."/>
        </authorList>
    </citation>
    <scope>NUCLEOTIDE SEQUENCE [LARGE SCALE GENOMIC DNA]</scope>
    <source>
        <strain evidence="1 2">YOKOZUNA-1</strain>
    </source>
</reference>
<dbReference type="AlphaFoldDB" id="A0A1D1UV73"/>
<comment type="caution">
    <text evidence="1">The sequence shown here is derived from an EMBL/GenBank/DDBJ whole genome shotgun (WGS) entry which is preliminary data.</text>
</comment>
<evidence type="ECO:0000313" key="1">
    <source>
        <dbReference type="EMBL" id="GAU93559.1"/>
    </source>
</evidence>
<dbReference type="Proteomes" id="UP000186922">
    <property type="component" value="Unassembled WGS sequence"/>
</dbReference>
<sequence>MRVPELRLLADLRLSLLSVVSDHRIHKRISSPYILTVMGHPVLPVLWLSGEIFEAKRCDRTNPDPRALLVLTTAKGTCAETTVRMWTTTRTVTASAGDTMSVRDPAYPAFVAPPVNAKARYTANRRPRISLRRSTLHIIRSSRAPK</sequence>
<organism evidence="1 2">
    <name type="scientific">Ramazzottius varieornatus</name>
    <name type="common">Water bear</name>
    <name type="synonym">Tardigrade</name>
    <dbReference type="NCBI Taxonomy" id="947166"/>
    <lineage>
        <taxon>Eukaryota</taxon>
        <taxon>Metazoa</taxon>
        <taxon>Ecdysozoa</taxon>
        <taxon>Tardigrada</taxon>
        <taxon>Eutardigrada</taxon>
        <taxon>Parachela</taxon>
        <taxon>Hypsibioidea</taxon>
        <taxon>Ramazzottiidae</taxon>
        <taxon>Ramazzottius</taxon>
    </lineage>
</organism>
<gene>
    <name evidence="1" type="primary">RvY_05484</name>
    <name evidence="1" type="synonym">RvY_05484.2</name>
    <name evidence="1" type="ORF">RvY_05484-2</name>
</gene>
<accession>A0A1D1UV73</accession>